<evidence type="ECO:0000256" key="1">
    <source>
        <dbReference type="ARBA" id="ARBA00023242"/>
    </source>
</evidence>
<evidence type="ECO:0000313" key="3">
    <source>
        <dbReference type="EMBL" id="KAJ4410806.1"/>
    </source>
</evidence>
<dbReference type="GO" id="GO:0006351">
    <property type="term" value="P:DNA-templated transcription"/>
    <property type="evidence" value="ECO:0007669"/>
    <property type="project" value="InterPro"/>
</dbReference>
<dbReference type="Proteomes" id="UP001140510">
    <property type="component" value="Unassembled WGS sequence"/>
</dbReference>
<comment type="caution">
    <text evidence="3">The sequence shown here is derived from an EMBL/GenBank/DDBJ whole genome shotgun (WGS) entry which is preliminary data.</text>
</comment>
<dbReference type="GO" id="GO:0003677">
    <property type="term" value="F:DNA binding"/>
    <property type="evidence" value="ECO:0007669"/>
    <property type="project" value="InterPro"/>
</dbReference>
<dbReference type="PANTHER" id="PTHR47256">
    <property type="entry name" value="ZN(II)2CYS6 TRANSCRIPTION FACTOR (EUROFUNG)-RELATED"/>
    <property type="match status" value="1"/>
</dbReference>
<dbReference type="AlphaFoldDB" id="A0A9W9DAP9"/>
<keyword evidence="4" id="KW-1185">Reference proteome</keyword>
<evidence type="ECO:0000259" key="2">
    <source>
        <dbReference type="Pfam" id="PF04082"/>
    </source>
</evidence>
<feature type="domain" description="Xylanolytic transcriptional activator regulatory" evidence="2">
    <location>
        <begin position="115"/>
        <end position="267"/>
    </location>
</feature>
<reference evidence="3" key="1">
    <citation type="submission" date="2022-10" db="EMBL/GenBank/DDBJ databases">
        <title>Tapping the CABI collections for fungal endophytes: first genome assemblies for Collariella, Neodidymelliopsis, Ascochyta clinopodiicola, Didymella pomorum, Didymosphaeria variabile, Neocosmospora piperis and Neocucurbitaria cava.</title>
        <authorList>
            <person name="Hill R."/>
        </authorList>
    </citation>
    <scope>NUCLEOTIDE SEQUENCE</scope>
    <source>
        <strain evidence="3">IMI 355091</strain>
    </source>
</reference>
<dbReference type="InterPro" id="IPR007219">
    <property type="entry name" value="XnlR_reg_dom"/>
</dbReference>
<dbReference type="OrthoDB" id="426882at2759"/>
<dbReference type="CDD" id="cd12148">
    <property type="entry name" value="fungal_TF_MHR"/>
    <property type="match status" value="1"/>
</dbReference>
<dbReference type="Pfam" id="PF04082">
    <property type="entry name" value="Fungal_trans"/>
    <property type="match status" value="1"/>
</dbReference>
<gene>
    <name evidence="3" type="ORF">N0V91_001734</name>
</gene>
<dbReference type="EMBL" id="JAPEVA010000007">
    <property type="protein sequence ID" value="KAJ4410806.1"/>
    <property type="molecule type" value="Genomic_DNA"/>
</dbReference>
<accession>A0A9W9DAP9</accession>
<name>A0A9W9DAP9_9PLEO</name>
<keyword evidence="1" id="KW-0539">Nucleus</keyword>
<dbReference type="PANTHER" id="PTHR47256:SF1">
    <property type="entry name" value="ZN(II)2CYS6 TRANSCRIPTION FACTOR (EUROFUNG)"/>
    <property type="match status" value="1"/>
</dbReference>
<proteinExistence type="predicted"/>
<sequence length="396" mass="45662">MNILRRIRAGADPEAVVRQVREGNLLMQLSLRPESRRRYDLPYITEMPAFLLTPDNPYPAPSLFHAQFDLQDHGITSIYTKPFHAAVLSDALIDKATISGWTTIISSDELFRQLLRSFFQYAYPEWFPFHKDLFLSDMVANRAEFCSPLLVNAVLANACYTSSSLSDRAKYWLPDNLTYKFTAEAKRLWDLETASGHRRLTTVQASQILSSIMDFDGINALGRIYTEQGLTMAHDLALFETSPEGTNRQMRKARTWTAWSLYAWHSMIKYYFHERPSIAKPPADTLPEDPQWYPEIYLRYPPIETLIPMRLGSSFKNKCLLRSIKNDITQRAFGEDTVNRDTWLACVEADAFCSKLAAWFEALPEHLHSSRVVFPKDIGLQYVITNCGREYSWRSL</sequence>
<protein>
    <recommendedName>
        <fullName evidence="2">Xylanolytic transcriptional activator regulatory domain-containing protein</fullName>
    </recommendedName>
</protein>
<dbReference type="GO" id="GO:0008270">
    <property type="term" value="F:zinc ion binding"/>
    <property type="evidence" value="ECO:0007669"/>
    <property type="project" value="InterPro"/>
</dbReference>
<organism evidence="3 4">
    <name type="scientific">Didymella pomorum</name>
    <dbReference type="NCBI Taxonomy" id="749634"/>
    <lineage>
        <taxon>Eukaryota</taxon>
        <taxon>Fungi</taxon>
        <taxon>Dikarya</taxon>
        <taxon>Ascomycota</taxon>
        <taxon>Pezizomycotina</taxon>
        <taxon>Dothideomycetes</taxon>
        <taxon>Pleosporomycetidae</taxon>
        <taxon>Pleosporales</taxon>
        <taxon>Pleosporineae</taxon>
        <taxon>Didymellaceae</taxon>
        <taxon>Didymella</taxon>
    </lineage>
</organism>
<evidence type="ECO:0000313" key="4">
    <source>
        <dbReference type="Proteomes" id="UP001140510"/>
    </source>
</evidence>
<dbReference type="InterPro" id="IPR053187">
    <property type="entry name" value="Notoamide_regulator"/>
</dbReference>